<organism evidence="1 2">
    <name type="scientific">Terfezia boudieri ATCC MYA-4762</name>
    <dbReference type="NCBI Taxonomy" id="1051890"/>
    <lineage>
        <taxon>Eukaryota</taxon>
        <taxon>Fungi</taxon>
        <taxon>Dikarya</taxon>
        <taxon>Ascomycota</taxon>
        <taxon>Pezizomycotina</taxon>
        <taxon>Pezizomycetes</taxon>
        <taxon>Pezizales</taxon>
        <taxon>Pezizaceae</taxon>
        <taxon>Terfezia</taxon>
    </lineage>
</organism>
<dbReference type="EMBL" id="ML121595">
    <property type="protein sequence ID" value="RPB19214.1"/>
    <property type="molecule type" value="Genomic_DNA"/>
</dbReference>
<dbReference type="Proteomes" id="UP000267821">
    <property type="component" value="Unassembled WGS sequence"/>
</dbReference>
<evidence type="ECO:0000313" key="2">
    <source>
        <dbReference type="Proteomes" id="UP000267821"/>
    </source>
</evidence>
<keyword evidence="2" id="KW-1185">Reference proteome</keyword>
<proteinExistence type="predicted"/>
<evidence type="ECO:0000313" key="1">
    <source>
        <dbReference type="EMBL" id="RPB19214.1"/>
    </source>
</evidence>
<protein>
    <submittedName>
        <fullName evidence="1">Uncharacterized protein</fullName>
    </submittedName>
</protein>
<reference evidence="1 2" key="1">
    <citation type="journal article" date="2018" name="Nat. Ecol. Evol.">
        <title>Pezizomycetes genomes reveal the molecular basis of ectomycorrhizal truffle lifestyle.</title>
        <authorList>
            <person name="Murat C."/>
            <person name="Payen T."/>
            <person name="Noel B."/>
            <person name="Kuo A."/>
            <person name="Morin E."/>
            <person name="Chen J."/>
            <person name="Kohler A."/>
            <person name="Krizsan K."/>
            <person name="Balestrini R."/>
            <person name="Da Silva C."/>
            <person name="Montanini B."/>
            <person name="Hainaut M."/>
            <person name="Levati E."/>
            <person name="Barry K.W."/>
            <person name="Belfiori B."/>
            <person name="Cichocki N."/>
            <person name="Clum A."/>
            <person name="Dockter R.B."/>
            <person name="Fauchery L."/>
            <person name="Guy J."/>
            <person name="Iotti M."/>
            <person name="Le Tacon F."/>
            <person name="Lindquist E.A."/>
            <person name="Lipzen A."/>
            <person name="Malagnac F."/>
            <person name="Mello A."/>
            <person name="Molinier V."/>
            <person name="Miyauchi S."/>
            <person name="Poulain J."/>
            <person name="Riccioni C."/>
            <person name="Rubini A."/>
            <person name="Sitrit Y."/>
            <person name="Splivallo R."/>
            <person name="Traeger S."/>
            <person name="Wang M."/>
            <person name="Zifcakova L."/>
            <person name="Wipf D."/>
            <person name="Zambonelli A."/>
            <person name="Paolocci F."/>
            <person name="Nowrousian M."/>
            <person name="Ottonello S."/>
            <person name="Baldrian P."/>
            <person name="Spatafora J.W."/>
            <person name="Henrissat B."/>
            <person name="Nagy L.G."/>
            <person name="Aury J.M."/>
            <person name="Wincker P."/>
            <person name="Grigoriev I.V."/>
            <person name="Bonfante P."/>
            <person name="Martin F.M."/>
        </authorList>
    </citation>
    <scope>NUCLEOTIDE SEQUENCE [LARGE SCALE GENOMIC DNA]</scope>
    <source>
        <strain evidence="1 2">ATCC MYA-4762</strain>
    </source>
</reference>
<sequence>MYEGNYAAREANDHIRRAEWKLDVPAIGNIFRAAVGIAHILTNTKSKVDGKATTLRQALDPIVKLAAEVDTPSGCSAYGLVRQMAKRPETEARIRAGYLGHRWCLSRSSPITNRDAVEYEIAIGDDVLGYYYPYCVKYLLKCLVAGGIPLPPPSE</sequence>
<gene>
    <name evidence="1" type="ORF">L211DRAFT_898353</name>
</gene>
<dbReference type="InParanoid" id="A0A3N4L8I9"/>
<accession>A0A3N4L8I9</accession>
<name>A0A3N4L8I9_9PEZI</name>
<dbReference type="AlphaFoldDB" id="A0A3N4L8I9"/>